<name>A0A0B7P0P5_PROFF</name>
<dbReference type="InterPro" id="IPR025889">
    <property type="entry name" value="GSP17M-like_dom"/>
</dbReference>
<feature type="domain" description="General stress protein 17M-like" evidence="3">
    <location>
        <begin position="26"/>
        <end position="112"/>
    </location>
</feature>
<dbReference type="KEGG" id="pfre:RM25_1527"/>
<accession>A0A0B7P0P5</accession>
<sequence>MSFLSPQGAAAQGGPAGRFTLQRPVSIAIYNSYQDAQHAVDYLADQRFPVQNLSIVGTDLKSFERITGGLTWGKVLTSSAMTGVVWGIMASLFLWLFIPNVNPFLMLVSSLVIFVAANMITSAIGYRMTGGRRDFTSTTQIIATHYEVLGEAEVAGQARAMLSGGQNRGASGGQHYGAAGQQPYGASQQAGQPGSAGSQQAPATTGSGSFPPPAWPAPNSQSGTTSTQSGTSQGYPSQQPPAAAGQSPARGVVEQPTNGGSTPGEGTPGAQGSDQPPASSAGTFDPTGGRD</sequence>
<evidence type="ECO:0000256" key="2">
    <source>
        <dbReference type="SAM" id="Phobius"/>
    </source>
</evidence>
<feature type="region of interest" description="Disordered" evidence="1">
    <location>
        <begin position="165"/>
        <end position="291"/>
    </location>
</feature>
<organism evidence="4">
    <name type="scientific">Propionibacterium freudenreichii subsp. freudenreichii</name>
    <dbReference type="NCBI Taxonomy" id="66712"/>
    <lineage>
        <taxon>Bacteria</taxon>
        <taxon>Bacillati</taxon>
        <taxon>Actinomycetota</taxon>
        <taxon>Actinomycetes</taxon>
        <taxon>Propionibacteriales</taxon>
        <taxon>Propionibacteriaceae</taxon>
        <taxon>Propionibacterium</taxon>
    </lineage>
</organism>
<gene>
    <name evidence="4" type="ORF">PFCIRM138_02090</name>
</gene>
<feature type="transmembrane region" description="Helical" evidence="2">
    <location>
        <begin position="75"/>
        <end position="98"/>
    </location>
</feature>
<dbReference type="AlphaFoldDB" id="A0A0B7P0P5"/>
<evidence type="ECO:0000313" key="4">
    <source>
        <dbReference type="EMBL" id="CEP27534.1"/>
    </source>
</evidence>
<keyword evidence="2" id="KW-1133">Transmembrane helix</keyword>
<feature type="compositionally biased region" description="Low complexity" evidence="1">
    <location>
        <begin position="176"/>
        <end position="203"/>
    </location>
</feature>
<dbReference type="Pfam" id="PF11181">
    <property type="entry name" value="YflT"/>
    <property type="match status" value="1"/>
</dbReference>
<keyword evidence="2" id="KW-0472">Membrane</keyword>
<feature type="compositionally biased region" description="Polar residues" evidence="1">
    <location>
        <begin position="270"/>
        <end position="282"/>
    </location>
</feature>
<protein>
    <recommendedName>
        <fullName evidence="3">General stress protein 17M-like domain-containing protein</fullName>
    </recommendedName>
</protein>
<reference evidence="4" key="1">
    <citation type="submission" date="2014-08" db="EMBL/GenBank/DDBJ databases">
        <authorList>
            <person name="Falentin Helene"/>
        </authorList>
    </citation>
    <scope>NUCLEOTIDE SEQUENCE</scope>
</reference>
<dbReference type="EMBL" id="LM676436">
    <property type="protein sequence ID" value="CEP27534.1"/>
    <property type="molecule type" value="Genomic_DNA"/>
</dbReference>
<feature type="transmembrane region" description="Helical" evidence="2">
    <location>
        <begin position="104"/>
        <end position="126"/>
    </location>
</feature>
<feature type="compositionally biased region" description="Low complexity" evidence="1">
    <location>
        <begin position="220"/>
        <end position="249"/>
    </location>
</feature>
<evidence type="ECO:0000256" key="1">
    <source>
        <dbReference type="SAM" id="MobiDB-lite"/>
    </source>
</evidence>
<dbReference type="PATRIC" id="fig|66712.6.peg.1555"/>
<feature type="compositionally biased region" description="Gly residues" evidence="1">
    <location>
        <begin position="166"/>
        <end position="175"/>
    </location>
</feature>
<evidence type="ECO:0000259" key="3">
    <source>
        <dbReference type="Pfam" id="PF11181"/>
    </source>
</evidence>
<proteinExistence type="predicted"/>
<keyword evidence="2" id="KW-0812">Transmembrane</keyword>